<feature type="compositionally biased region" description="Polar residues" evidence="1">
    <location>
        <begin position="230"/>
        <end position="243"/>
    </location>
</feature>
<protein>
    <submittedName>
        <fullName evidence="3">Pol polyprotein</fullName>
    </submittedName>
</protein>
<feature type="region of interest" description="Disordered" evidence="1">
    <location>
        <begin position="224"/>
        <end position="293"/>
    </location>
</feature>
<evidence type="ECO:0000313" key="4">
    <source>
        <dbReference type="Proteomes" id="UP000762676"/>
    </source>
</evidence>
<dbReference type="PANTHER" id="PTHR37984">
    <property type="entry name" value="PROTEIN CBG26694"/>
    <property type="match status" value="1"/>
</dbReference>
<evidence type="ECO:0000259" key="2">
    <source>
        <dbReference type="PROSITE" id="PS50994"/>
    </source>
</evidence>
<dbReference type="Gene3D" id="1.10.340.70">
    <property type="match status" value="1"/>
</dbReference>
<dbReference type="InterPro" id="IPR041588">
    <property type="entry name" value="Integrase_H2C2"/>
</dbReference>
<dbReference type="AlphaFoldDB" id="A0AAV4HNM2"/>
<comment type="caution">
    <text evidence="3">The sequence shown here is derived from an EMBL/GenBank/DDBJ whole genome shotgun (WGS) entry which is preliminary data.</text>
</comment>
<accession>A0AAV4HNM2</accession>
<dbReference type="InterPro" id="IPR001584">
    <property type="entry name" value="Integrase_cat-core"/>
</dbReference>
<dbReference type="PROSITE" id="PS50994">
    <property type="entry name" value="INTEGRASE"/>
    <property type="match status" value="1"/>
</dbReference>
<dbReference type="PANTHER" id="PTHR37984:SF9">
    <property type="entry name" value="INTEGRASE CATALYTIC DOMAIN-CONTAINING PROTEIN"/>
    <property type="match status" value="1"/>
</dbReference>
<dbReference type="InterPro" id="IPR050951">
    <property type="entry name" value="Retrovirus_Pol_polyprotein"/>
</dbReference>
<dbReference type="Gene3D" id="3.30.420.10">
    <property type="entry name" value="Ribonuclease H-like superfamily/Ribonuclease H"/>
    <property type="match status" value="1"/>
</dbReference>
<dbReference type="Pfam" id="PF17921">
    <property type="entry name" value="Integrase_H2C2"/>
    <property type="match status" value="1"/>
</dbReference>
<sequence length="293" mass="32605">MLQNPLLHQYWASQRHLTIVDDLLLYNDRIVIPRDMRIEMLNKLHKSHLGITKCRALAQTSVWWPNISSQIEDMVKKFSVCAKLKPATKEPLLAASFPDSPWSQVAMDLFDLHGKTDFLVVDYLSRWPEIRLLDSLTSAAVIIRLKSIFASHGIPDLVVSDNGPQFASAEFRQFSLIFGFTHTLLALLDTLKPMGKQSVLCKLFKIFYERQLIHQGTVRRNRSHLVATDASGQPQSDSMTPKTLTPVPRAVSPAESGSTPAVAEPTGGAPSSPGRPQVTTSGRTVFPPKKLDI</sequence>
<organism evidence="3 4">
    <name type="scientific">Elysia marginata</name>
    <dbReference type="NCBI Taxonomy" id="1093978"/>
    <lineage>
        <taxon>Eukaryota</taxon>
        <taxon>Metazoa</taxon>
        <taxon>Spiralia</taxon>
        <taxon>Lophotrochozoa</taxon>
        <taxon>Mollusca</taxon>
        <taxon>Gastropoda</taxon>
        <taxon>Heterobranchia</taxon>
        <taxon>Euthyneura</taxon>
        <taxon>Panpulmonata</taxon>
        <taxon>Sacoglossa</taxon>
        <taxon>Placobranchoidea</taxon>
        <taxon>Plakobranchidae</taxon>
        <taxon>Elysia</taxon>
    </lineage>
</organism>
<gene>
    <name evidence="3" type="ORF">ElyMa_001054800</name>
</gene>
<dbReference type="SUPFAM" id="SSF53098">
    <property type="entry name" value="Ribonuclease H-like"/>
    <property type="match status" value="1"/>
</dbReference>
<evidence type="ECO:0000313" key="3">
    <source>
        <dbReference type="EMBL" id="GFR99772.1"/>
    </source>
</evidence>
<keyword evidence="4" id="KW-1185">Reference proteome</keyword>
<dbReference type="InterPro" id="IPR012337">
    <property type="entry name" value="RNaseH-like_sf"/>
</dbReference>
<feature type="domain" description="Integrase catalytic" evidence="2">
    <location>
        <begin position="97"/>
        <end position="254"/>
    </location>
</feature>
<dbReference type="GO" id="GO:0003676">
    <property type="term" value="F:nucleic acid binding"/>
    <property type="evidence" value="ECO:0007669"/>
    <property type="project" value="InterPro"/>
</dbReference>
<name>A0AAV4HNM2_9GAST</name>
<dbReference type="FunFam" id="1.10.340.70:FF:000003">
    <property type="entry name" value="Protein CBG25708"/>
    <property type="match status" value="1"/>
</dbReference>
<proteinExistence type="predicted"/>
<dbReference type="EMBL" id="BMAT01002135">
    <property type="protein sequence ID" value="GFR99772.1"/>
    <property type="molecule type" value="Genomic_DNA"/>
</dbReference>
<reference evidence="3 4" key="1">
    <citation type="journal article" date="2021" name="Elife">
        <title>Chloroplast acquisition without the gene transfer in kleptoplastic sea slugs, Plakobranchus ocellatus.</title>
        <authorList>
            <person name="Maeda T."/>
            <person name="Takahashi S."/>
            <person name="Yoshida T."/>
            <person name="Shimamura S."/>
            <person name="Takaki Y."/>
            <person name="Nagai Y."/>
            <person name="Toyoda A."/>
            <person name="Suzuki Y."/>
            <person name="Arimoto A."/>
            <person name="Ishii H."/>
            <person name="Satoh N."/>
            <person name="Nishiyama T."/>
            <person name="Hasebe M."/>
            <person name="Maruyama T."/>
            <person name="Minagawa J."/>
            <person name="Obokata J."/>
            <person name="Shigenobu S."/>
        </authorList>
    </citation>
    <scope>NUCLEOTIDE SEQUENCE [LARGE SCALE GENOMIC DNA]</scope>
</reference>
<evidence type="ECO:0000256" key="1">
    <source>
        <dbReference type="SAM" id="MobiDB-lite"/>
    </source>
</evidence>
<dbReference type="InterPro" id="IPR036397">
    <property type="entry name" value="RNaseH_sf"/>
</dbReference>
<dbReference type="GO" id="GO:0015074">
    <property type="term" value="P:DNA integration"/>
    <property type="evidence" value="ECO:0007669"/>
    <property type="project" value="InterPro"/>
</dbReference>
<dbReference type="Proteomes" id="UP000762676">
    <property type="component" value="Unassembled WGS sequence"/>
</dbReference>